<protein>
    <submittedName>
        <fullName evidence="1">Uncharacterized protein</fullName>
    </submittedName>
</protein>
<evidence type="ECO:0000313" key="1">
    <source>
        <dbReference type="EMBL" id="KAF7123799.1"/>
    </source>
</evidence>
<dbReference type="OrthoDB" id="10307547at2759"/>
<comment type="caution">
    <text evidence="1">The sequence shown here is derived from an EMBL/GenBank/DDBJ whole genome shotgun (WGS) entry which is preliminary data.</text>
</comment>
<gene>
    <name evidence="1" type="ORF">RHSIM_Rhsim12G0165500</name>
</gene>
<keyword evidence="2" id="KW-1185">Reference proteome</keyword>
<name>A0A834L8R4_RHOSS</name>
<accession>A0A834L8R4</accession>
<evidence type="ECO:0000313" key="2">
    <source>
        <dbReference type="Proteomes" id="UP000626092"/>
    </source>
</evidence>
<proteinExistence type="predicted"/>
<reference evidence="1" key="1">
    <citation type="submission" date="2019-11" db="EMBL/GenBank/DDBJ databases">
        <authorList>
            <person name="Liu Y."/>
            <person name="Hou J."/>
            <person name="Li T.-Q."/>
            <person name="Guan C.-H."/>
            <person name="Wu X."/>
            <person name="Wu H.-Z."/>
            <person name="Ling F."/>
            <person name="Zhang R."/>
            <person name="Shi X.-G."/>
            <person name="Ren J.-P."/>
            <person name="Chen E.-F."/>
            <person name="Sun J.-M."/>
        </authorList>
    </citation>
    <scope>NUCLEOTIDE SEQUENCE</scope>
    <source>
        <strain evidence="1">Adult_tree_wgs_1</strain>
        <tissue evidence="1">Leaves</tissue>
    </source>
</reference>
<organism evidence="1 2">
    <name type="scientific">Rhododendron simsii</name>
    <name type="common">Sims's rhododendron</name>
    <dbReference type="NCBI Taxonomy" id="118357"/>
    <lineage>
        <taxon>Eukaryota</taxon>
        <taxon>Viridiplantae</taxon>
        <taxon>Streptophyta</taxon>
        <taxon>Embryophyta</taxon>
        <taxon>Tracheophyta</taxon>
        <taxon>Spermatophyta</taxon>
        <taxon>Magnoliopsida</taxon>
        <taxon>eudicotyledons</taxon>
        <taxon>Gunneridae</taxon>
        <taxon>Pentapetalae</taxon>
        <taxon>asterids</taxon>
        <taxon>Ericales</taxon>
        <taxon>Ericaceae</taxon>
        <taxon>Ericoideae</taxon>
        <taxon>Rhodoreae</taxon>
        <taxon>Rhododendron</taxon>
    </lineage>
</organism>
<sequence length="105" mass="12209">MDTSTHIDIGGEEWREQFYRSDLNTPLTTWMHRNFFDKIYSNVPVRTLKLNMDDSWYESKGKGAFGGGLKIGEGKWLLDYCDKFTCPSSLEAEIWANYCCLTISY</sequence>
<dbReference type="EMBL" id="WJXA01000012">
    <property type="protein sequence ID" value="KAF7123799.1"/>
    <property type="molecule type" value="Genomic_DNA"/>
</dbReference>
<dbReference type="Proteomes" id="UP000626092">
    <property type="component" value="Unassembled WGS sequence"/>
</dbReference>
<dbReference type="AlphaFoldDB" id="A0A834L8R4"/>